<dbReference type="SUPFAM" id="SSF51679">
    <property type="entry name" value="Bacterial luciferase-like"/>
    <property type="match status" value="1"/>
</dbReference>
<evidence type="ECO:0000313" key="7">
    <source>
        <dbReference type="Proteomes" id="UP001193081"/>
    </source>
</evidence>
<dbReference type="InterPro" id="IPR019921">
    <property type="entry name" value="Lucif-like_OxRdtase_Rv2161c"/>
</dbReference>
<keyword evidence="7" id="KW-1185">Reference proteome</keyword>
<evidence type="ECO:0000256" key="4">
    <source>
        <dbReference type="ARBA" id="ARBA00023033"/>
    </source>
</evidence>
<gene>
    <name evidence="6" type="ORF">EYB53_006695</name>
</gene>
<dbReference type="RefSeq" id="WP_135477435.1">
    <property type="nucleotide sequence ID" value="NZ_SIJK02000008.1"/>
</dbReference>
<evidence type="ECO:0000259" key="5">
    <source>
        <dbReference type="Pfam" id="PF00296"/>
    </source>
</evidence>
<reference evidence="6 7" key="1">
    <citation type="submission" date="2021-03" db="EMBL/GenBank/DDBJ databases">
        <authorList>
            <person name="Grouzdev D.S."/>
        </authorList>
    </citation>
    <scope>NUCLEOTIDE SEQUENCE [LARGE SCALE GENOMIC DNA]</scope>
    <source>
        <strain evidence="6 7">M50-1</strain>
    </source>
</reference>
<keyword evidence="3" id="KW-0560">Oxidoreductase</keyword>
<dbReference type="PANTHER" id="PTHR42847">
    <property type="entry name" value="ALKANESULFONATE MONOOXYGENASE"/>
    <property type="match status" value="1"/>
</dbReference>
<evidence type="ECO:0000256" key="3">
    <source>
        <dbReference type="ARBA" id="ARBA00023002"/>
    </source>
</evidence>
<comment type="caution">
    <text evidence="6">The sequence shown here is derived from an EMBL/GenBank/DDBJ whole genome shotgun (WGS) entry which is preliminary data.</text>
</comment>
<protein>
    <submittedName>
        <fullName evidence="6">LLM class F420-dependent oxidoreductase</fullName>
    </submittedName>
</protein>
<dbReference type="InterPro" id="IPR011251">
    <property type="entry name" value="Luciferase-like_dom"/>
</dbReference>
<organism evidence="6 7">
    <name type="scientific">Candidatus Chloroploca mongolica</name>
    <dbReference type="NCBI Taxonomy" id="2528176"/>
    <lineage>
        <taxon>Bacteria</taxon>
        <taxon>Bacillati</taxon>
        <taxon>Chloroflexota</taxon>
        <taxon>Chloroflexia</taxon>
        <taxon>Chloroflexales</taxon>
        <taxon>Chloroflexineae</taxon>
        <taxon>Oscillochloridaceae</taxon>
        <taxon>Candidatus Chloroploca</taxon>
    </lineage>
</organism>
<keyword evidence="2" id="KW-0288">FMN</keyword>
<name>A0ABS4D7H1_9CHLR</name>
<evidence type="ECO:0000256" key="2">
    <source>
        <dbReference type="ARBA" id="ARBA00022643"/>
    </source>
</evidence>
<proteinExistence type="predicted"/>
<dbReference type="Pfam" id="PF00296">
    <property type="entry name" value="Bac_luciferase"/>
    <property type="match status" value="1"/>
</dbReference>
<feature type="domain" description="Luciferase-like" evidence="5">
    <location>
        <begin position="10"/>
        <end position="254"/>
    </location>
</feature>
<evidence type="ECO:0000256" key="1">
    <source>
        <dbReference type="ARBA" id="ARBA00022630"/>
    </source>
</evidence>
<keyword evidence="4" id="KW-0503">Monooxygenase</keyword>
<dbReference type="Proteomes" id="UP001193081">
    <property type="component" value="Unassembled WGS sequence"/>
</dbReference>
<dbReference type="InterPro" id="IPR036661">
    <property type="entry name" value="Luciferase-like_sf"/>
</dbReference>
<dbReference type="PANTHER" id="PTHR42847:SF4">
    <property type="entry name" value="ALKANESULFONATE MONOOXYGENASE-RELATED"/>
    <property type="match status" value="1"/>
</dbReference>
<dbReference type="NCBIfam" id="TIGR03619">
    <property type="entry name" value="F420_Rv2161c"/>
    <property type="match status" value="1"/>
</dbReference>
<sequence length="288" mass="31752">MKVGAVFPQIESGTDPVALRDYAQAVEAMGYTHLVIYDHVLGASTATRPGWTGPYSSESLFHEPFVLFGYLAGLTKTIELVTAVIILPQRQTALVAKQAAEVDLLSGGRLRLGVGVGWNAVEYEGLNEDFGNRGVRSEEQIALLRALWADPVIDFHGRWHTINQAGLNPLPPRRSIPIWIGGYSEVTLKRVAQLGDGWFPWRPLDDALRGQLERLHGYIQAAGRDPASIGLEPQLSLARLPEATWETFVRDWQDLGATHLCINTMGLGHTSLDAHIASLRMIKERLGF</sequence>
<keyword evidence="1" id="KW-0285">Flavoprotein</keyword>
<dbReference type="Gene3D" id="3.20.20.30">
    <property type="entry name" value="Luciferase-like domain"/>
    <property type="match status" value="1"/>
</dbReference>
<dbReference type="EMBL" id="SIJK02000008">
    <property type="protein sequence ID" value="MBP1465389.1"/>
    <property type="molecule type" value="Genomic_DNA"/>
</dbReference>
<accession>A0ABS4D7H1</accession>
<dbReference type="InterPro" id="IPR050172">
    <property type="entry name" value="SsuD_RutA_monooxygenase"/>
</dbReference>
<evidence type="ECO:0000313" key="6">
    <source>
        <dbReference type="EMBL" id="MBP1465389.1"/>
    </source>
</evidence>